<dbReference type="InterPro" id="IPR038883">
    <property type="entry name" value="AN11006-like"/>
</dbReference>
<reference evidence="1 2" key="1">
    <citation type="submission" date="2016-07" db="EMBL/GenBank/DDBJ databases">
        <title>Pervasive Adenine N6-methylation of Active Genes in Fungi.</title>
        <authorList>
            <consortium name="DOE Joint Genome Institute"/>
            <person name="Mondo S.J."/>
            <person name="Dannebaum R.O."/>
            <person name="Kuo R.C."/>
            <person name="Labutti K."/>
            <person name="Haridas S."/>
            <person name="Kuo A."/>
            <person name="Salamov A."/>
            <person name="Ahrendt S.R."/>
            <person name="Lipzen A."/>
            <person name="Sullivan W."/>
            <person name="Andreopoulos W.B."/>
            <person name="Clum A."/>
            <person name="Lindquist E."/>
            <person name="Daum C."/>
            <person name="Ramamoorthy G.K."/>
            <person name="Gryganskyi A."/>
            <person name="Culley D."/>
            <person name="Magnuson J.K."/>
            <person name="James T.Y."/>
            <person name="O'Malley M.A."/>
            <person name="Stajich J.E."/>
            <person name="Spatafora J.W."/>
            <person name="Visel A."/>
            <person name="Grigoriev I.V."/>
        </authorList>
    </citation>
    <scope>NUCLEOTIDE SEQUENCE [LARGE SCALE GENOMIC DNA]</scope>
    <source>
        <strain evidence="1 2">CBS 115471</strain>
    </source>
</reference>
<gene>
    <name evidence="1" type="ORF">BCR34DRAFT_326269</name>
</gene>
<comment type="caution">
    <text evidence="1">The sequence shown here is derived from an EMBL/GenBank/DDBJ whole genome shotgun (WGS) entry which is preliminary data.</text>
</comment>
<dbReference type="EMBL" id="MCFA01000061">
    <property type="protein sequence ID" value="ORY11418.1"/>
    <property type="molecule type" value="Genomic_DNA"/>
</dbReference>
<dbReference type="Proteomes" id="UP000193144">
    <property type="component" value="Unassembled WGS sequence"/>
</dbReference>
<proteinExistence type="predicted"/>
<organism evidence="1 2">
    <name type="scientific">Clohesyomyces aquaticus</name>
    <dbReference type="NCBI Taxonomy" id="1231657"/>
    <lineage>
        <taxon>Eukaryota</taxon>
        <taxon>Fungi</taxon>
        <taxon>Dikarya</taxon>
        <taxon>Ascomycota</taxon>
        <taxon>Pezizomycotina</taxon>
        <taxon>Dothideomycetes</taxon>
        <taxon>Pleosporomycetidae</taxon>
        <taxon>Pleosporales</taxon>
        <taxon>Lindgomycetaceae</taxon>
        <taxon>Clohesyomyces</taxon>
    </lineage>
</organism>
<evidence type="ECO:0000313" key="2">
    <source>
        <dbReference type="Proteomes" id="UP000193144"/>
    </source>
</evidence>
<keyword evidence="2" id="KW-1185">Reference proteome</keyword>
<protein>
    <recommendedName>
        <fullName evidence="3">F-box domain-containing protein</fullName>
    </recommendedName>
</protein>
<evidence type="ECO:0000313" key="1">
    <source>
        <dbReference type="EMBL" id="ORY11418.1"/>
    </source>
</evidence>
<accession>A0A1Y1ZMG4</accession>
<evidence type="ECO:0008006" key="3">
    <source>
        <dbReference type="Google" id="ProtNLM"/>
    </source>
</evidence>
<dbReference type="OrthoDB" id="62952at2759"/>
<name>A0A1Y1ZMG4_9PLEO</name>
<dbReference type="PANTHER" id="PTHR42085">
    <property type="entry name" value="F-BOX DOMAIN-CONTAINING PROTEIN"/>
    <property type="match status" value="1"/>
</dbReference>
<dbReference type="AlphaFoldDB" id="A0A1Y1ZMG4"/>
<sequence>MDIGPLSTQERGQVQCRCEYDFSLHLPDNLRPLLTISMQDHTHTHPAKHEPLPLQEASPGHKTNFLGLPGELRNRIYELVIYPNHKNLFIAFQTSPHDIFRTFLKSHLYRTSRQVRAETFSYLCSKKSFRIINAVSAETFLRCVGPSGRQSLTSITFVLTQFVDMPARQEDSFFRFIEEAKNLRHFCLEVDAQLTDKAADKPNWLFLARMKKAISILDECTFTWCMIMRFVPDDNEWRLSEMFQRLEELFGAEHRVGGRAFTADGTEIKN</sequence>
<dbReference type="PANTHER" id="PTHR42085:SF1">
    <property type="entry name" value="F-BOX DOMAIN-CONTAINING PROTEIN"/>
    <property type="match status" value="1"/>
</dbReference>